<protein>
    <submittedName>
        <fullName evidence="1">Uncharacterized protein</fullName>
    </submittedName>
</protein>
<proteinExistence type="predicted"/>
<sequence length="127" mass="14732">MEILLQQQACSAERNLYRMADAVGKSCKYDFGKFADGSSQSKKFEHEDVENQNMKLWLRLWALIHLKPYEDSAAETHEMVTLETLDSWAAATDHDKMVMKNVGDIQEHAIEIVLKLYKSQWCFSRCI</sequence>
<name>A0A5N6LSK2_9ASTR</name>
<reference evidence="1 2" key="1">
    <citation type="submission" date="2019-05" db="EMBL/GenBank/DDBJ databases">
        <title>Mikania micrantha, genome provides insights into the molecular mechanism of rapid growth.</title>
        <authorList>
            <person name="Liu B."/>
        </authorList>
    </citation>
    <scope>NUCLEOTIDE SEQUENCE [LARGE SCALE GENOMIC DNA]</scope>
    <source>
        <strain evidence="1">NLD-2019</strain>
        <tissue evidence="1">Leaf</tissue>
    </source>
</reference>
<comment type="caution">
    <text evidence="1">The sequence shown here is derived from an EMBL/GenBank/DDBJ whole genome shotgun (WGS) entry which is preliminary data.</text>
</comment>
<gene>
    <name evidence="1" type="ORF">E3N88_37954</name>
</gene>
<accession>A0A5N6LSK2</accession>
<evidence type="ECO:0000313" key="1">
    <source>
        <dbReference type="EMBL" id="KAD2804577.1"/>
    </source>
</evidence>
<keyword evidence="2" id="KW-1185">Reference proteome</keyword>
<dbReference type="EMBL" id="SZYD01000018">
    <property type="protein sequence ID" value="KAD2804577.1"/>
    <property type="molecule type" value="Genomic_DNA"/>
</dbReference>
<dbReference type="AlphaFoldDB" id="A0A5N6LSK2"/>
<organism evidence="1 2">
    <name type="scientific">Mikania micrantha</name>
    <name type="common">bitter vine</name>
    <dbReference type="NCBI Taxonomy" id="192012"/>
    <lineage>
        <taxon>Eukaryota</taxon>
        <taxon>Viridiplantae</taxon>
        <taxon>Streptophyta</taxon>
        <taxon>Embryophyta</taxon>
        <taxon>Tracheophyta</taxon>
        <taxon>Spermatophyta</taxon>
        <taxon>Magnoliopsida</taxon>
        <taxon>eudicotyledons</taxon>
        <taxon>Gunneridae</taxon>
        <taxon>Pentapetalae</taxon>
        <taxon>asterids</taxon>
        <taxon>campanulids</taxon>
        <taxon>Asterales</taxon>
        <taxon>Asteraceae</taxon>
        <taxon>Asteroideae</taxon>
        <taxon>Heliantheae alliance</taxon>
        <taxon>Eupatorieae</taxon>
        <taxon>Mikania</taxon>
    </lineage>
</organism>
<evidence type="ECO:0000313" key="2">
    <source>
        <dbReference type="Proteomes" id="UP000326396"/>
    </source>
</evidence>
<dbReference type="Proteomes" id="UP000326396">
    <property type="component" value="Linkage Group LG8"/>
</dbReference>